<dbReference type="AlphaFoldDB" id="A0A0B6CUP5"/>
<dbReference type="RefSeq" id="WP_044526102.1">
    <property type="nucleotide sequence ID" value="NZ_CP009440.1"/>
</dbReference>
<protein>
    <recommendedName>
        <fullName evidence="3">DUF3540 domain-containing protein</fullName>
    </recommendedName>
</protein>
<proteinExistence type="predicted"/>
<evidence type="ECO:0000313" key="2">
    <source>
        <dbReference type="Proteomes" id="UP000031830"/>
    </source>
</evidence>
<dbReference type="OrthoDB" id="9947425at2"/>
<sequence>MSYQKEKFKKNITTLSNENNAHNIYEITCIKNDIFTLKDQKEIFQEAELAASCIIVPKIGDIVLCIEHDNQLYITFVIKSYSLEPKEYNLKGIVKAGLDESYIKIDPQSINLQTNKINLVSQVISTLANIGKWIINGISIKAESIHQKAQNHNIECNQTLNISAKNKKTIIKELDSQVADITIQNSKQINITTDKLNINS</sequence>
<evidence type="ECO:0008006" key="3">
    <source>
        <dbReference type="Google" id="ProtNLM"/>
    </source>
</evidence>
<organism evidence="1 2">
    <name type="scientific">Francisella philomiragia</name>
    <dbReference type="NCBI Taxonomy" id="28110"/>
    <lineage>
        <taxon>Bacteria</taxon>
        <taxon>Pseudomonadati</taxon>
        <taxon>Pseudomonadota</taxon>
        <taxon>Gammaproteobacteria</taxon>
        <taxon>Thiotrichales</taxon>
        <taxon>Francisellaceae</taxon>
        <taxon>Francisella</taxon>
    </lineage>
</organism>
<dbReference type="InterPro" id="IPR021927">
    <property type="entry name" value="DUF3540"/>
</dbReference>
<dbReference type="KEGG" id="fpz:LA55_929"/>
<evidence type="ECO:0000313" key="1">
    <source>
        <dbReference type="EMBL" id="AJI52565.1"/>
    </source>
</evidence>
<accession>A0A0B6CUP5</accession>
<dbReference type="EMBL" id="CP009440">
    <property type="protein sequence ID" value="AJI52565.1"/>
    <property type="molecule type" value="Genomic_DNA"/>
</dbReference>
<gene>
    <name evidence="1" type="ORF">LA55_929</name>
</gene>
<reference evidence="1 2" key="1">
    <citation type="journal article" date="2015" name="Genome Announc.">
        <title>Genome sequencing of 18 francisella strains to aid in assay development and testing.</title>
        <authorList>
            <person name="Johnson S.L."/>
            <person name="Daligault H.E."/>
            <person name="Davenport K.W."/>
            <person name="Coyne S.R."/>
            <person name="Frey K.G."/>
            <person name="Koroleva G.I."/>
            <person name="Broomall S.M."/>
            <person name="Bishop-Lilly K.A."/>
            <person name="Bruce D.C."/>
            <person name="Chertkov O."/>
            <person name="Freitas T."/>
            <person name="Jaissle J."/>
            <person name="Ladner J.T."/>
            <person name="Rosenzweig C.N."/>
            <person name="Gibbons H.S."/>
            <person name="Palacios G.F."/>
            <person name="Redden C.L."/>
            <person name="Xu Y."/>
            <person name="Minogue T.D."/>
            <person name="Chain P.S."/>
        </authorList>
    </citation>
    <scope>NUCLEOTIDE SEQUENCE [LARGE SCALE GENOMIC DNA]</scope>
    <source>
        <strain evidence="1 2">GA01-2794</strain>
    </source>
</reference>
<name>A0A0B6CUP5_9GAMM</name>
<dbReference type="Proteomes" id="UP000031830">
    <property type="component" value="Chromosome"/>
</dbReference>
<dbReference type="Pfam" id="PF12059">
    <property type="entry name" value="DUF3540"/>
    <property type="match status" value="1"/>
</dbReference>